<evidence type="ECO:0000313" key="7">
    <source>
        <dbReference type="EMBL" id="MDA3616380.1"/>
    </source>
</evidence>
<dbReference type="SUPFAM" id="SSF88659">
    <property type="entry name" value="Sigma3 and sigma4 domains of RNA polymerase sigma factors"/>
    <property type="match status" value="1"/>
</dbReference>
<organism evidence="7 8">
    <name type="scientific">Polluticaenibacter yanchengensis</name>
    <dbReference type="NCBI Taxonomy" id="3014562"/>
    <lineage>
        <taxon>Bacteria</taxon>
        <taxon>Pseudomonadati</taxon>
        <taxon>Bacteroidota</taxon>
        <taxon>Chitinophagia</taxon>
        <taxon>Chitinophagales</taxon>
        <taxon>Chitinophagaceae</taxon>
        <taxon>Polluticaenibacter</taxon>
    </lineage>
</organism>
<dbReference type="Gene3D" id="1.10.1740.10">
    <property type="match status" value="1"/>
</dbReference>
<dbReference type="NCBIfam" id="TIGR02937">
    <property type="entry name" value="sigma70-ECF"/>
    <property type="match status" value="1"/>
</dbReference>
<dbReference type="InterPro" id="IPR007627">
    <property type="entry name" value="RNA_pol_sigma70_r2"/>
</dbReference>
<keyword evidence="3" id="KW-0731">Sigma factor</keyword>
<accession>A0ABT4UNQ1</accession>
<dbReference type="InterPro" id="IPR039425">
    <property type="entry name" value="RNA_pol_sigma-70-like"/>
</dbReference>
<keyword evidence="2" id="KW-0805">Transcription regulation</keyword>
<evidence type="ECO:0000256" key="1">
    <source>
        <dbReference type="ARBA" id="ARBA00010641"/>
    </source>
</evidence>
<feature type="domain" description="RNA polymerase sigma-70 region 2" evidence="5">
    <location>
        <begin position="24"/>
        <end position="93"/>
    </location>
</feature>
<dbReference type="PANTHER" id="PTHR43133:SF46">
    <property type="entry name" value="RNA POLYMERASE SIGMA-70 FACTOR ECF SUBFAMILY"/>
    <property type="match status" value="1"/>
</dbReference>
<dbReference type="InterPro" id="IPR013249">
    <property type="entry name" value="RNA_pol_sigma70_r4_t2"/>
</dbReference>
<dbReference type="SUPFAM" id="SSF88946">
    <property type="entry name" value="Sigma2 domain of RNA polymerase sigma factors"/>
    <property type="match status" value="1"/>
</dbReference>
<dbReference type="Gene3D" id="1.10.10.10">
    <property type="entry name" value="Winged helix-like DNA-binding domain superfamily/Winged helix DNA-binding domain"/>
    <property type="match status" value="1"/>
</dbReference>
<name>A0ABT4UNQ1_9BACT</name>
<dbReference type="PANTHER" id="PTHR43133">
    <property type="entry name" value="RNA POLYMERASE ECF-TYPE SIGMA FACTO"/>
    <property type="match status" value="1"/>
</dbReference>
<protein>
    <submittedName>
        <fullName evidence="7">RNA polymerase sigma factor</fullName>
    </submittedName>
</protein>
<dbReference type="Proteomes" id="UP001210231">
    <property type="component" value="Unassembled WGS sequence"/>
</dbReference>
<sequence>MTTDQLHIIIDGCRKNNREAQEKLYKYFYADMVKVCQRYISCDDQKIVSVLNDAYLKMFKNIDKYNQDLGTFNSWFKTIVINTVLTSLSERKRQIEYIYTEELPEYSEQHNIYSRFDLQELMEYIKILPNVTRTVFNMAVLDGFTHQEISQLLNITESTSRWHLSDARKKLKDKLKLQQY</sequence>
<keyword evidence="4" id="KW-0804">Transcription</keyword>
<evidence type="ECO:0000256" key="2">
    <source>
        <dbReference type="ARBA" id="ARBA00023015"/>
    </source>
</evidence>
<comment type="similarity">
    <text evidence="1">Belongs to the sigma-70 factor family. ECF subfamily.</text>
</comment>
<reference evidence="7 8" key="1">
    <citation type="submission" date="2022-12" db="EMBL/GenBank/DDBJ databases">
        <title>Chitinophagaceae gen. sp. nov., a new member of the family Chitinophagaceae, isolated from soil in a chemical factory.</title>
        <authorList>
            <person name="Ke Z."/>
        </authorList>
    </citation>
    <scope>NUCLEOTIDE SEQUENCE [LARGE SCALE GENOMIC DNA]</scope>
    <source>
        <strain evidence="7 8">LY-5</strain>
    </source>
</reference>
<evidence type="ECO:0000256" key="4">
    <source>
        <dbReference type="ARBA" id="ARBA00023163"/>
    </source>
</evidence>
<feature type="domain" description="RNA polymerase sigma factor 70 region 4 type 2" evidence="6">
    <location>
        <begin position="119"/>
        <end position="171"/>
    </location>
</feature>
<gene>
    <name evidence="7" type="ORF">O3P16_16300</name>
</gene>
<keyword evidence="8" id="KW-1185">Reference proteome</keyword>
<evidence type="ECO:0000313" key="8">
    <source>
        <dbReference type="Proteomes" id="UP001210231"/>
    </source>
</evidence>
<dbReference type="InterPro" id="IPR036388">
    <property type="entry name" value="WH-like_DNA-bd_sf"/>
</dbReference>
<evidence type="ECO:0000256" key="3">
    <source>
        <dbReference type="ARBA" id="ARBA00023082"/>
    </source>
</evidence>
<dbReference type="InterPro" id="IPR013325">
    <property type="entry name" value="RNA_pol_sigma_r2"/>
</dbReference>
<evidence type="ECO:0000259" key="5">
    <source>
        <dbReference type="Pfam" id="PF04542"/>
    </source>
</evidence>
<dbReference type="InterPro" id="IPR013324">
    <property type="entry name" value="RNA_pol_sigma_r3/r4-like"/>
</dbReference>
<proteinExistence type="inferred from homology"/>
<dbReference type="InterPro" id="IPR014284">
    <property type="entry name" value="RNA_pol_sigma-70_dom"/>
</dbReference>
<comment type="caution">
    <text evidence="7">The sequence shown here is derived from an EMBL/GenBank/DDBJ whole genome shotgun (WGS) entry which is preliminary data.</text>
</comment>
<dbReference type="Pfam" id="PF04542">
    <property type="entry name" value="Sigma70_r2"/>
    <property type="match status" value="1"/>
</dbReference>
<evidence type="ECO:0000259" key="6">
    <source>
        <dbReference type="Pfam" id="PF08281"/>
    </source>
</evidence>
<dbReference type="EMBL" id="JAQGEF010000029">
    <property type="protein sequence ID" value="MDA3616380.1"/>
    <property type="molecule type" value="Genomic_DNA"/>
</dbReference>
<dbReference type="RefSeq" id="WP_407032709.1">
    <property type="nucleotide sequence ID" value="NZ_JAQGEF010000029.1"/>
</dbReference>
<dbReference type="Pfam" id="PF08281">
    <property type="entry name" value="Sigma70_r4_2"/>
    <property type="match status" value="1"/>
</dbReference>